<protein>
    <submittedName>
        <fullName evidence="1">Uncharacterized protein</fullName>
    </submittedName>
</protein>
<sequence length="134" mass="15679">MLQLMEWHAIGLETMVRCTAAYSSFYFWSCHYRPSQTLCYVTPKLWHMPITFLAYANNLSLQKSYLIRCWLFSHHNASSIATCLKPAQYSVLQFKHLHAFDDSDYFVSKSWRDAWIAPKTPVLLTQIDHSIALL</sequence>
<dbReference type="AlphaFoldDB" id="A0AA46L813"/>
<organism evidence="1 2">
    <name type="scientific">Vibrio parahaemolyticus</name>
    <dbReference type="NCBI Taxonomy" id="670"/>
    <lineage>
        <taxon>Bacteria</taxon>
        <taxon>Pseudomonadati</taxon>
        <taxon>Pseudomonadota</taxon>
        <taxon>Gammaproteobacteria</taxon>
        <taxon>Vibrionales</taxon>
        <taxon>Vibrionaceae</taxon>
        <taxon>Vibrio</taxon>
    </lineage>
</organism>
<proteinExistence type="predicted"/>
<dbReference type="Proteomes" id="UP000321504">
    <property type="component" value="Unassembled WGS sequence"/>
</dbReference>
<reference evidence="1 2" key="1">
    <citation type="submission" date="2019-08" db="EMBL/GenBank/DDBJ databases">
        <title>Emerging of two pre-pandemic pathogenic O4:KUT lineages of Vibrio parahaemolyticus in coastal eastern China.</title>
        <authorList>
            <person name="Yu H."/>
        </authorList>
    </citation>
    <scope>NUCLEOTIDE SEQUENCE [LARGE SCALE GENOMIC DNA]</scope>
    <source>
        <strain evidence="1 2">HZ17-383</strain>
    </source>
</reference>
<dbReference type="EMBL" id="VRMQ01000001">
    <property type="protein sequence ID" value="TXN17587.1"/>
    <property type="molecule type" value="Genomic_DNA"/>
</dbReference>
<gene>
    <name evidence="1" type="ORF">FVP01_00935</name>
</gene>
<evidence type="ECO:0000313" key="2">
    <source>
        <dbReference type="Proteomes" id="UP000321504"/>
    </source>
</evidence>
<comment type="caution">
    <text evidence="1">The sequence shown here is derived from an EMBL/GenBank/DDBJ whole genome shotgun (WGS) entry which is preliminary data.</text>
</comment>
<name>A0AA46L813_VIBPH</name>
<accession>A0AA46L813</accession>
<evidence type="ECO:0000313" key="1">
    <source>
        <dbReference type="EMBL" id="TXN17587.1"/>
    </source>
</evidence>